<organism evidence="2 3">
    <name type="scientific">Cohnella hongkongensis</name>
    <dbReference type="NCBI Taxonomy" id="178337"/>
    <lineage>
        <taxon>Bacteria</taxon>
        <taxon>Bacillati</taxon>
        <taxon>Bacillota</taxon>
        <taxon>Bacilli</taxon>
        <taxon>Bacillales</taxon>
        <taxon>Paenibacillaceae</taxon>
        <taxon>Cohnella</taxon>
    </lineage>
</organism>
<comment type="caution">
    <text evidence="2">The sequence shown here is derived from an EMBL/GenBank/DDBJ whole genome shotgun (WGS) entry which is preliminary data.</text>
</comment>
<dbReference type="RefSeq" id="WP_378102055.1">
    <property type="nucleotide sequence ID" value="NZ_JBHSEP010000029.1"/>
</dbReference>
<dbReference type="SMART" id="SM00914">
    <property type="entry name" value="IDEAL"/>
    <property type="match status" value="1"/>
</dbReference>
<proteinExistence type="predicted"/>
<gene>
    <name evidence="2" type="ORF">ACFO3S_25800</name>
</gene>
<dbReference type="Proteomes" id="UP001596028">
    <property type="component" value="Unassembled WGS sequence"/>
</dbReference>
<feature type="domain" description="IDEAL" evidence="1">
    <location>
        <begin position="52"/>
        <end position="94"/>
    </location>
</feature>
<dbReference type="InterPro" id="IPR014957">
    <property type="entry name" value="IDEAL_dom"/>
</dbReference>
<evidence type="ECO:0000313" key="2">
    <source>
        <dbReference type="EMBL" id="MFC4601678.1"/>
    </source>
</evidence>
<keyword evidence="3" id="KW-1185">Reference proteome</keyword>
<protein>
    <submittedName>
        <fullName evidence="2">IDEAL domain-containing protein</fullName>
    </submittedName>
</protein>
<dbReference type="EMBL" id="JBHSEP010000029">
    <property type="protein sequence ID" value="MFC4601678.1"/>
    <property type="molecule type" value="Genomic_DNA"/>
</dbReference>
<accession>A0ABV9FK77</accession>
<name>A0ABV9FK77_9BACL</name>
<dbReference type="Pfam" id="PF08858">
    <property type="entry name" value="IDEAL"/>
    <property type="match status" value="1"/>
</dbReference>
<evidence type="ECO:0000313" key="3">
    <source>
        <dbReference type="Proteomes" id="UP001596028"/>
    </source>
</evidence>
<evidence type="ECO:0000259" key="1">
    <source>
        <dbReference type="SMART" id="SM00914"/>
    </source>
</evidence>
<reference evidence="3" key="1">
    <citation type="journal article" date="2019" name="Int. J. Syst. Evol. Microbiol.">
        <title>The Global Catalogue of Microorganisms (GCM) 10K type strain sequencing project: providing services to taxonomists for standard genome sequencing and annotation.</title>
        <authorList>
            <consortium name="The Broad Institute Genomics Platform"/>
            <consortium name="The Broad Institute Genome Sequencing Center for Infectious Disease"/>
            <person name="Wu L."/>
            <person name="Ma J."/>
        </authorList>
    </citation>
    <scope>NUCLEOTIDE SEQUENCE [LARGE SCALE GENOMIC DNA]</scope>
    <source>
        <strain evidence="3">CCUG 49571</strain>
    </source>
</reference>
<sequence length="124" mass="13841">MKFAIGDWVQAKTRNGEFIHGFIETIDHVKGLAKVYVVRSDNEESIGKSASVLEHWLRELPSYALEEESSLYNLIDLALATHDEPWFMELTRSLGARSGTGRPSGEASFPSLPPANRLGYSARF</sequence>